<dbReference type="FunFam" id="3.40.50.300:FF:000391">
    <property type="entry name" value="ATP-dependent DNA helicase RecG"/>
    <property type="match status" value="1"/>
</dbReference>
<keyword evidence="4 15" id="KW-0227">DNA damage</keyword>
<dbReference type="NCBIfam" id="NF008163">
    <property type="entry name" value="PRK10917.1-1"/>
    <property type="match status" value="1"/>
</dbReference>
<evidence type="ECO:0000256" key="9">
    <source>
        <dbReference type="ARBA" id="ARBA00023172"/>
    </source>
</evidence>
<evidence type="ECO:0000256" key="14">
    <source>
        <dbReference type="ARBA" id="ARBA00048988"/>
    </source>
</evidence>
<keyword evidence="11" id="KW-0413">Isomerase</keyword>
<organism evidence="18 19">
    <name type="scientific">Marinibactrum halimedae</name>
    <dbReference type="NCBI Taxonomy" id="1444977"/>
    <lineage>
        <taxon>Bacteria</taxon>
        <taxon>Pseudomonadati</taxon>
        <taxon>Pseudomonadota</taxon>
        <taxon>Gammaproteobacteria</taxon>
        <taxon>Cellvibrionales</taxon>
        <taxon>Cellvibrionaceae</taxon>
        <taxon>Marinibactrum</taxon>
    </lineage>
</organism>
<dbReference type="EMBL" id="BSPD01000065">
    <property type="protein sequence ID" value="GLS27167.1"/>
    <property type="molecule type" value="Genomic_DNA"/>
</dbReference>
<keyword evidence="3 15" id="KW-0547">Nucleotide-binding</keyword>
<accession>A0AA37T940</accession>
<dbReference type="PROSITE" id="PS51192">
    <property type="entry name" value="HELICASE_ATP_BIND_1"/>
    <property type="match status" value="1"/>
</dbReference>
<feature type="domain" description="Helicase ATP-binding" evidence="16">
    <location>
        <begin position="289"/>
        <end position="452"/>
    </location>
</feature>
<dbReference type="Pfam" id="PF00271">
    <property type="entry name" value="Helicase_C"/>
    <property type="match status" value="1"/>
</dbReference>
<evidence type="ECO:0000256" key="11">
    <source>
        <dbReference type="ARBA" id="ARBA00023235"/>
    </source>
</evidence>
<dbReference type="InterPro" id="IPR004609">
    <property type="entry name" value="ATP-dep_DNA_helicase_RecG"/>
</dbReference>
<comment type="function">
    <text evidence="15">Plays a critical role in recombination and DNA repair. Helps process Holliday junction intermediates to mature products by catalyzing branch migration. Has replication fork regression activity, unwinds stalled or blocked replication forks to make a HJ that can be resolved. Has a DNA unwinding activity characteristic of a DNA helicase with 3'-5' polarity.</text>
</comment>
<proteinExistence type="inferred from homology"/>
<dbReference type="SMART" id="SM00490">
    <property type="entry name" value="HELICc"/>
    <property type="match status" value="1"/>
</dbReference>
<comment type="catalytic activity">
    <reaction evidence="14 15">
        <text>ATP + H2O = ADP + phosphate + H(+)</text>
        <dbReference type="Rhea" id="RHEA:13065"/>
        <dbReference type="ChEBI" id="CHEBI:15377"/>
        <dbReference type="ChEBI" id="CHEBI:15378"/>
        <dbReference type="ChEBI" id="CHEBI:30616"/>
        <dbReference type="ChEBI" id="CHEBI:43474"/>
        <dbReference type="ChEBI" id="CHEBI:456216"/>
        <dbReference type="EC" id="5.6.2.4"/>
    </reaction>
</comment>
<dbReference type="SUPFAM" id="SSF50249">
    <property type="entry name" value="Nucleic acid-binding proteins"/>
    <property type="match status" value="1"/>
</dbReference>
<dbReference type="GO" id="GO:0006281">
    <property type="term" value="P:DNA repair"/>
    <property type="evidence" value="ECO:0007669"/>
    <property type="project" value="UniProtKB-UniRule"/>
</dbReference>
<dbReference type="InterPro" id="IPR045562">
    <property type="entry name" value="RecG_dom3_C"/>
</dbReference>
<dbReference type="Gene3D" id="2.40.50.140">
    <property type="entry name" value="Nucleic acid-binding proteins"/>
    <property type="match status" value="1"/>
</dbReference>
<dbReference type="CDD" id="cd04488">
    <property type="entry name" value="RecG_wedge_OBF"/>
    <property type="match status" value="1"/>
</dbReference>
<dbReference type="Pfam" id="PF00270">
    <property type="entry name" value="DEAD"/>
    <property type="match status" value="1"/>
</dbReference>
<dbReference type="NCBIfam" id="TIGR00643">
    <property type="entry name" value="recG"/>
    <property type="match status" value="1"/>
</dbReference>
<dbReference type="GO" id="GO:0016787">
    <property type="term" value="F:hydrolase activity"/>
    <property type="evidence" value="ECO:0007669"/>
    <property type="project" value="UniProtKB-KW"/>
</dbReference>
<dbReference type="InterPro" id="IPR014001">
    <property type="entry name" value="Helicase_ATP-bd"/>
</dbReference>
<dbReference type="GO" id="GO:0003677">
    <property type="term" value="F:DNA binding"/>
    <property type="evidence" value="ECO:0007669"/>
    <property type="project" value="UniProtKB-KW"/>
</dbReference>
<evidence type="ECO:0000256" key="2">
    <source>
        <dbReference type="ARBA" id="ARBA00017846"/>
    </source>
</evidence>
<dbReference type="PANTHER" id="PTHR47964:SF1">
    <property type="entry name" value="ATP-DEPENDENT DNA HELICASE HOMOLOG RECG, CHLOROPLASTIC"/>
    <property type="match status" value="1"/>
</dbReference>
<keyword evidence="9 15" id="KW-0233">DNA recombination</keyword>
<reference evidence="18 19" key="1">
    <citation type="journal article" date="2014" name="Int. J. Syst. Evol. Microbiol.">
        <title>Complete genome sequence of Corynebacterium casei LMG S-19264T (=DSM 44701T), isolated from a smear-ripened cheese.</title>
        <authorList>
            <consortium name="US DOE Joint Genome Institute (JGI-PGF)"/>
            <person name="Walter F."/>
            <person name="Albersmeier A."/>
            <person name="Kalinowski J."/>
            <person name="Ruckert C."/>
        </authorList>
    </citation>
    <scope>NUCLEOTIDE SEQUENCE [LARGE SCALE GENOMIC DNA]</scope>
    <source>
        <strain evidence="18 19">NBRC 110095</strain>
    </source>
</reference>
<dbReference type="SMART" id="SM00487">
    <property type="entry name" value="DEXDc"/>
    <property type="match status" value="1"/>
</dbReference>
<keyword evidence="10 15" id="KW-0234">DNA repair</keyword>
<dbReference type="InterPro" id="IPR027417">
    <property type="entry name" value="P-loop_NTPase"/>
</dbReference>
<keyword evidence="8" id="KW-0238">DNA-binding</keyword>
<evidence type="ECO:0000313" key="18">
    <source>
        <dbReference type="EMBL" id="GLS27167.1"/>
    </source>
</evidence>
<dbReference type="InterPro" id="IPR047112">
    <property type="entry name" value="RecG/Mfd"/>
</dbReference>
<dbReference type="InterPro" id="IPR012340">
    <property type="entry name" value="NA-bd_OB-fold"/>
</dbReference>
<dbReference type="CDD" id="cd17992">
    <property type="entry name" value="DEXHc_RecG"/>
    <property type="match status" value="1"/>
</dbReference>
<dbReference type="NCBIfam" id="NF008165">
    <property type="entry name" value="PRK10917.1-3"/>
    <property type="match status" value="1"/>
</dbReference>
<evidence type="ECO:0000256" key="4">
    <source>
        <dbReference type="ARBA" id="ARBA00022763"/>
    </source>
</evidence>
<sequence length="696" mass="77196">MSTTVSPDNPYLKPVTELKGVGQQFAAKLAKMGVFQLKDLLFHLPLRYMDRTRLTPIASLRPSTYAVVEGEVMSAEVSYGRRRSLLCRLRDESGIISLRFFHFTAAQKQRFTKGARLRVYGETRRGASGLEFYHPETETLETRNGATLESTLTPVYPATEGITQARLRSLTDQILERVEAHPVAELIPTELLAPLQFPPLNDALRYLHRPPVEANSDVLTTGDHVFQQRLAFEELLAHNLSLWQARLKARSQAAHPLPNPKALASTFLEQLPFSLTGAQQRVWADITQDMAQPEPMLRLVQGDVGSGKTVVAALAALQAVGDGRQAAIMAPTEILAEQHRQQFTEWFEPLGIQVGWLSGRQKTKERQTTLAQLASGELQVAIGTHALFQDAVVFADLALTVIDEQHRFGVHQRLSLQHKGQVAKPHQLIMTATPIPRTLAMSAYADLDVSVIDELPPGRTPVATAVISNERRNEVIARIAKACGEGRQAYWVCTLIEESEALTAEAAERTWEQLCAQLTGLQVGLVHGRMSPQEKDEVMQRFAAGETHVLVATTVIEVGVNVPNASLMIIDNPERLGLAQLHQLRGRVGRGSIESHCVLLYSPPLSKTGKERLKVLRTSNDGFYIAEQDLKIRGPGEVLGTRQTGDLQFKIADLQQHGHLLTSVKNTAQILWQKHPQQAQAIIERWLGRSQEFAHV</sequence>
<keyword evidence="7 15" id="KW-0067">ATP-binding</keyword>
<evidence type="ECO:0000313" key="19">
    <source>
        <dbReference type="Proteomes" id="UP001156870"/>
    </source>
</evidence>
<dbReference type="Pfam" id="PF19833">
    <property type="entry name" value="RecG_dom3_C"/>
    <property type="match status" value="1"/>
</dbReference>
<dbReference type="InterPro" id="IPR033454">
    <property type="entry name" value="RecG_wedge"/>
</dbReference>
<dbReference type="InterPro" id="IPR001650">
    <property type="entry name" value="Helicase_C-like"/>
</dbReference>
<name>A0AA37T940_9GAMM</name>
<evidence type="ECO:0000256" key="10">
    <source>
        <dbReference type="ARBA" id="ARBA00023204"/>
    </source>
</evidence>
<dbReference type="GO" id="GO:0043138">
    <property type="term" value="F:3'-5' DNA helicase activity"/>
    <property type="evidence" value="ECO:0007669"/>
    <property type="project" value="UniProtKB-EC"/>
</dbReference>
<dbReference type="PROSITE" id="PS51194">
    <property type="entry name" value="HELICASE_CTER"/>
    <property type="match status" value="1"/>
</dbReference>
<dbReference type="PANTHER" id="PTHR47964">
    <property type="entry name" value="ATP-DEPENDENT DNA HELICASE HOMOLOG RECG, CHLOROPLASTIC"/>
    <property type="match status" value="1"/>
</dbReference>
<evidence type="ECO:0000256" key="7">
    <source>
        <dbReference type="ARBA" id="ARBA00022840"/>
    </source>
</evidence>
<dbReference type="Gene3D" id="3.40.50.300">
    <property type="entry name" value="P-loop containing nucleotide triphosphate hydrolases"/>
    <property type="match status" value="2"/>
</dbReference>
<evidence type="ECO:0000256" key="13">
    <source>
        <dbReference type="ARBA" id="ARBA00034808"/>
    </source>
</evidence>
<evidence type="ECO:0000256" key="12">
    <source>
        <dbReference type="ARBA" id="ARBA00034617"/>
    </source>
</evidence>
<dbReference type="GO" id="GO:0006310">
    <property type="term" value="P:DNA recombination"/>
    <property type="evidence" value="ECO:0007669"/>
    <property type="project" value="UniProtKB-UniRule"/>
</dbReference>
<dbReference type="Proteomes" id="UP001156870">
    <property type="component" value="Unassembled WGS sequence"/>
</dbReference>
<evidence type="ECO:0000256" key="3">
    <source>
        <dbReference type="ARBA" id="ARBA00022741"/>
    </source>
</evidence>
<comment type="catalytic activity">
    <reaction evidence="12 15">
        <text>Couples ATP hydrolysis with the unwinding of duplex DNA by translocating in the 3'-5' direction.</text>
        <dbReference type="EC" id="5.6.2.4"/>
    </reaction>
</comment>
<dbReference type="InterPro" id="IPR011545">
    <property type="entry name" value="DEAD/DEAH_box_helicase_dom"/>
</dbReference>
<dbReference type="GO" id="GO:0005524">
    <property type="term" value="F:ATP binding"/>
    <property type="evidence" value="ECO:0007669"/>
    <property type="project" value="UniProtKB-KW"/>
</dbReference>
<evidence type="ECO:0000256" key="5">
    <source>
        <dbReference type="ARBA" id="ARBA00022801"/>
    </source>
</evidence>
<evidence type="ECO:0000259" key="16">
    <source>
        <dbReference type="PROSITE" id="PS51192"/>
    </source>
</evidence>
<keyword evidence="5 15" id="KW-0378">Hydrolase</keyword>
<dbReference type="NCBIfam" id="NF008168">
    <property type="entry name" value="PRK10917.2-2"/>
    <property type="match status" value="1"/>
</dbReference>
<evidence type="ECO:0000256" key="8">
    <source>
        <dbReference type="ARBA" id="ARBA00023125"/>
    </source>
</evidence>
<evidence type="ECO:0000259" key="17">
    <source>
        <dbReference type="PROSITE" id="PS51194"/>
    </source>
</evidence>
<keyword evidence="19" id="KW-1185">Reference proteome</keyword>
<evidence type="ECO:0000256" key="6">
    <source>
        <dbReference type="ARBA" id="ARBA00022806"/>
    </source>
</evidence>
<dbReference type="EC" id="5.6.2.4" evidence="13 15"/>
<dbReference type="SUPFAM" id="SSF52540">
    <property type="entry name" value="P-loop containing nucleoside triphosphate hydrolases"/>
    <property type="match status" value="2"/>
</dbReference>
<evidence type="ECO:0000256" key="15">
    <source>
        <dbReference type="RuleBase" id="RU363016"/>
    </source>
</evidence>
<dbReference type="Pfam" id="PF17191">
    <property type="entry name" value="RecG_wedge"/>
    <property type="match status" value="1"/>
</dbReference>
<dbReference type="RefSeq" id="WP_232592801.1">
    <property type="nucleotide sequence ID" value="NZ_BSPD01000065.1"/>
</dbReference>
<evidence type="ECO:0000256" key="1">
    <source>
        <dbReference type="ARBA" id="ARBA00007504"/>
    </source>
</evidence>
<feature type="domain" description="Helicase C-terminal" evidence="17">
    <location>
        <begin position="485"/>
        <end position="631"/>
    </location>
</feature>
<dbReference type="AlphaFoldDB" id="A0AA37T940"/>
<gene>
    <name evidence="18" type="primary">recG</name>
    <name evidence="18" type="ORF">GCM10007877_28860</name>
</gene>
<keyword evidence="6 15" id="KW-0347">Helicase</keyword>
<protein>
    <recommendedName>
        <fullName evidence="2 15">ATP-dependent DNA helicase RecG</fullName>
        <ecNumber evidence="13 15">5.6.2.4</ecNumber>
    </recommendedName>
</protein>
<dbReference type="NCBIfam" id="NF008166">
    <property type="entry name" value="PRK10917.1-4"/>
    <property type="match status" value="1"/>
</dbReference>
<comment type="caution">
    <text evidence="18">The sequence shown here is derived from an EMBL/GenBank/DDBJ whole genome shotgun (WGS) entry which is preliminary data.</text>
</comment>
<comment type="similarity">
    <text evidence="1 15">Belongs to the helicase family. RecG subfamily.</text>
</comment>